<dbReference type="SUPFAM" id="SSF50729">
    <property type="entry name" value="PH domain-like"/>
    <property type="match status" value="1"/>
</dbReference>
<protein>
    <recommendedName>
        <fullName evidence="1">PID domain-containing protein</fullName>
    </recommendedName>
</protein>
<comment type="caution">
    <text evidence="2">The sequence shown here is derived from an EMBL/GenBank/DDBJ whole genome shotgun (WGS) entry which is preliminary data.</text>
</comment>
<dbReference type="SMART" id="SM00462">
    <property type="entry name" value="PTB"/>
    <property type="match status" value="1"/>
</dbReference>
<dbReference type="PANTHER" id="PTHR15832:SF2">
    <property type="entry name" value="SH2 DOMAIN-CONTAINING PROTEIN"/>
    <property type="match status" value="1"/>
</dbReference>
<dbReference type="OrthoDB" id="10013007at2759"/>
<dbReference type="EMBL" id="CADEPM010000012">
    <property type="protein sequence ID" value="CAB3411021.1"/>
    <property type="molecule type" value="Genomic_DNA"/>
</dbReference>
<dbReference type="Gene3D" id="2.30.29.30">
    <property type="entry name" value="Pleckstrin-homology domain (PH domain)/Phosphotyrosine-binding domain (PTB)"/>
    <property type="match status" value="1"/>
</dbReference>
<organism evidence="2 3">
    <name type="scientific">Caenorhabditis bovis</name>
    <dbReference type="NCBI Taxonomy" id="2654633"/>
    <lineage>
        <taxon>Eukaryota</taxon>
        <taxon>Metazoa</taxon>
        <taxon>Ecdysozoa</taxon>
        <taxon>Nematoda</taxon>
        <taxon>Chromadorea</taxon>
        <taxon>Rhabditida</taxon>
        <taxon>Rhabditina</taxon>
        <taxon>Rhabditomorpha</taxon>
        <taxon>Rhabditoidea</taxon>
        <taxon>Rhabditidae</taxon>
        <taxon>Peloderinae</taxon>
        <taxon>Caenorhabditis</taxon>
    </lineage>
</organism>
<reference evidence="2 3" key="1">
    <citation type="submission" date="2020-04" db="EMBL/GenBank/DDBJ databases">
        <authorList>
            <person name="Laetsch R D."/>
            <person name="Stevens L."/>
            <person name="Kumar S."/>
            <person name="Blaxter L. M."/>
        </authorList>
    </citation>
    <scope>NUCLEOTIDE SEQUENCE [LARGE SCALE GENOMIC DNA]</scope>
</reference>
<sequence length="254" mass="28156">MYNRIKSSFLTHFGASKSPRNLSREEKRKLRHSLAECQLSDAAHFVIGSAPLAEVDDDDEEADEDCAATTANSTTSNTIFSQLSTSSTSSPTHHYSSVFPIHDDDEPIMPHFALSWNVQYLGSFPISNLSTDSIGQRLERFQPLTTQNVELSVSLLGVRVSCEKNVIMSHSLRRISSVVGRPHNLQVAYIALEPAGRTYRRLCHVFQTNDNTQSRRQTVDIVKVSTGNVARSPLAIAPIFMIPPCVLRKFAIGP</sequence>
<accession>A0A8S1F5D0</accession>
<proteinExistence type="predicted"/>
<evidence type="ECO:0000259" key="1">
    <source>
        <dbReference type="PROSITE" id="PS01179"/>
    </source>
</evidence>
<feature type="domain" description="PID" evidence="1">
    <location>
        <begin position="115"/>
        <end position="206"/>
    </location>
</feature>
<evidence type="ECO:0000313" key="2">
    <source>
        <dbReference type="EMBL" id="CAB3411021.1"/>
    </source>
</evidence>
<dbReference type="PROSITE" id="PS01179">
    <property type="entry name" value="PID"/>
    <property type="match status" value="1"/>
</dbReference>
<dbReference type="Proteomes" id="UP000494206">
    <property type="component" value="Unassembled WGS sequence"/>
</dbReference>
<name>A0A8S1F5D0_9PELO</name>
<dbReference type="AlphaFoldDB" id="A0A8S1F5D0"/>
<dbReference type="PANTHER" id="PTHR15832">
    <property type="entry name" value="SHC (SRC HOMOLOGY DOMAIN C-TERMINAL) ADAPTOR HOMOLOG"/>
    <property type="match status" value="1"/>
</dbReference>
<gene>
    <name evidence="2" type="ORF">CBOVIS_LOCUS12460</name>
</gene>
<keyword evidence="3" id="KW-1185">Reference proteome</keyword>
<dbReference type="Pfam" id="PF00640">
    <property type="entry name" value="PID"/>
    <property type="match status" value="1"/>
</dbReference>
<evidence type="ECO:0000313" key="3">
    <source>
        <dbReference type="Proteomes" id="UP000494206"/>
    </source>
</evidence>
<dbReference type="InterPro" id="IPR006020">
    <property type="entry name" value="PTB/PI_dom"/>
</dbReference>
<dbReference type="InterPro" id="IPR011993">
    <property type="entry name" value="PH-like_dom_sf"/>
</dbReference>